<dbReference type="KEGG" id="mcd:MCRO_0584"/>
<dbReference type="EMBL" id="CP001991">
    <property type="protein sequence ID" value="ADE19608.1"/>
    <property type="molecule type" value="Genomic_DNA"/>
</dbReference>
<reference evidence="4" key="1">
    <citation type="submission" date="2010-03" db="EMBL/GenBank/DDBJ databases">
        <title>The complete genome of Mycoplasma crocodyli MP145.</title>
        <authorList>
            <person name="Glass J.I."/>
            <person name="Durkin A.S."/>
            <person name="Hostetler J."/>
            <person name="Jackson J."/>
            <person name="Johnson J."/>
            <person name="May M.A."/>
            <person name="Paralanov V."/>
            <person name="Radune D."/>
            <person name="Szczypinski B."/>
            <person name="Brown D.R."/>
        </authorList>
    </citation>
    <scope>NUCLEOTIDE SEQUENCE [LARGE SCALE GENOMIC DNA]</scope>
    <source>
        <strain evidence="4">ATCC 51981 / MP145</strain>
    </source>
</reference>
<dbReference type="AlphaFoldDB" id="D5E608"/>
<gene>
    <name evidence="3" type="ordered locus">MCRO_0584</name>
</gene>
<dbReference type="OrthoDB" id="400116at2"/>
<dbReference type="eggNOG" id="COG0551">
    <property type="taxonomic scope" value="Bacteria"/>
</dbReference>
<dbReference type="RefSeq" id="WP_013054385.1">
    <property type="nucleotide sequence ID" value="NC_014014.1"/>
</dbReference>
<dbReference type="InterPro" id="IPR011528">
    <property type="entry name" value="NERD"/>
</dbReference>
<sequence>MIKLNETTSLITNSEKLANFTWTIVGVVIMTLLVILITTLFTYLYLKNKKYRSKGFIFEQEVDSKIKTWVNKKNVEYIPGGTYSYNDNMFEIDGLIITSKAIIVVEDKYYTGNITGDANNTFLHLQNDRGKKKKINNPIIQNDNHIRHLFKAARAKFICGSLIVFEKNAKFNIKNVDDHVVLTTIDDISNTLDEMLKSLDSLPKTIDIENYSSMFISLKANTIKEQKKWKKITKTNSKTQRQKGK</sequence>
<reference key="2">
    <citation type="submission" date="2010-03" db="EMBL/GenBank/DDBJ databases">
        <authorList>
            <person name="Ma Z."/>
            <person name="Wang X."/>
            <person name="Liu H."/>
        </authorList>
    </citation>
    <scope>NUCLEOTIDE SEQUENCE</scope>
    <source>
        <strain>MP145</strain>
    </source>
</reference>
<reference evidence="3 4" key="3">
    <citation type="journal article" date="2011" name="J. Bacteriol.">
        <title>Genome sequences of Mycoplasma alligatoris A21JP2T and Mycoplasma crocodyli MP145T.</title>
        <authorList>
            <person name="Brown D.R."/>
            <person name="Farmerie W.G."/>
            <person name="May M."/>
            <person name="Benders G.A."/>
            <person name="Durkin A.S."/>
            <person name="Hlavinka K."/>
            <person name="Hostetler J."/>
            <person name="Jackson J."/>
            <person name="Johnson J."/>
            <person name="Miller R.H."/>
            <person name="Paralanov V."/>
            <person name="Radune D."/>
            <person name="Szczypinski B."/>
            <person name="Glass J.I."/>
        </authorList>
    </citation>
    <scope>NUCLEOTIDE SEQUENCE [LARGE SCALE GENOMIC DNA]</scope>
    <source>
        <strain evidence="4">ATCC 51981 / MP145</strain>
    </source>
</reference>
<dbReference type="STRING" id="512564.MCRO_0584"/>
<dbReference type="Proteomes" id="UP000001845">
    <property type="component" value="Chromosome"/>
</dbReference>
<evidence type="ECO:0000259" key="2">
    <source>
        <dbReference type="PROSITE" id="PS50965"/>
    </source>
</evidence>
<feature type="domain" description="NERD" evidence="2">
    <location>
        <begin position="54"/>
        <end position="172"/>
    </location>
</feature>
<feature type="transmembrane region" description="Helical" evidence="1">
    <location>
        <begin position="20"/>
        <end position="46"/>
    </location>
</feature>
<name>D5E608_MYCCM</name>
<proteinExistence type="predicted"/>
<keyword evidence="4" id="KW-1185">Reference proteome</keyword>
<dbReference type="Pfam" id="PF08378">
    <property type="entry name" value="NERD"/>
    <property type="match status" value="1"/>
</dbReference>
<keyword evidence="1" id="KW-0472">Membrane</keyword>
<organism evidence="3 4">
    <name type="scientific">Mycoplasma crocodyli (strain ATCC 51981 / MP145)</name>
    <dbReference type="NCBI Taxonomy" id="512564"/>
    <lineage>
        <taxon>Bacteria</taxon>
        <taxon>Bacillati</taxon>
        <taxon>Mycoplasmatota</taxon>
        <taxon>Mollicutes</taxon>
        <taxon>Mycoplasmataceae</taxon>
        <taxon>Mycoplasma</taxon>
    </lineage>
</organism>
<protein>
    <recommendedName>
        <fullName evidence="2">NERD domain-containing protein</fullName>
    </recommendedName>
</protein>
<dbReference type="HOGENOM" id="CLU_099009_0_0_14"/>
<evidence type="ECO:0000256" key="1">
    <source>
        <dbReference type="SAM" id="Phobius"/>
    </source>
</evidence>
<keyword evidence="1" id="KW-0812">Transmembrane</keyword>
<evidence type="ECO:0000313" key="3">
    <source>
        <dbReference type="EMBL" id="ADE19608.1"/>
    </source>
</evidence>
<keyword evidence="1" id="KW-1133">Transmembrane helix</keyword>
<evidence type="ECO:0000313" key="4">
    <source>
        <dbReference type="Proteomes" id="UP000001845"/>
    </source>
</evidence>
<dbReference type="PROSITE" id="PS50965">
    <property type="entry name" value="NERD"/>
    <property type="match status" value="1"/>
</dbReference>
<accession>D5E608</accession>